<evidence type="ECO:0000313" key="1">
    <source>
        <dbReference type="EMBL" id="JAH57189.1"/>
    </source>
</evidence>
<dbReference type="EMBL" id="GBXM01051388">
    <property type="protein sequence ID" value="JAH57189.1"/>
    <property type="molecule type" value="Transcribed_RNA"/>
</dbReference>
<protein>
    <submittedName>
        <fullName evidence="1">Uncharacterized protein</fullName>
    </submittedName>
</protein>
<dbReference type="AlphaFoldDB" id="A0A0E9TU11"/>
<proteinExistence type="predicted"/>
<accession>A0A0E9TU11</accession>
<reference evidence="1" key="1">
    <citation type="submission" date="2014-11" db="EMBL/GenBank/DDBJ databases">
        <authorList>
            <person name="Amaro Gonzalez C."/>
        </authorList>
    </citation>
    <scope>NUCLEOTIDE SEQUENCE</scope>
</reference>
<name>A0A0E9TU11_ANGAN</name>
<organism evidence="1">
    <name type="scientific">Anguilla anguilla</name>
    <name type="common">European freshwater eel</name>
    <name type="synonym">Muraena anguilla</name>
    <dbReference type="NCBI Taxonomy" id="7936"/>
    <lineage>
        <taxon>Eukaryota</taxon>
        <taxon>Metazoa</taxon>
        <taxon>Chordata</taxon>
        <taxon>Craniata</taxon>
        <taxon>Vertebrata</taxon>
        <taxon>Euteleostomi</taxon>
        <taxon>Actinopterygii</taxon>
        <taxon>Neopterygii</taxon>
        <taxon>Teleostei</taxon>
        <taxon>Anguilliformes</taxon>
        <taxon>Anguillidae</taxon>
        <taxon>Anguilla</taxon>
    </lineage>
</organism>
<sequence>MAKSTCVYINHEYIAHIKMCKIALQNLVRNCLMTVFIYCNPLCIGNH</sequence>
<reference evidence="1" key="2">
    <citation type="journal article" date="2015" name="Fish Shellfish Immunol.">
        <title>Early steps in the European eel (Anguilla anguilla)-Vibrio vulnificus interaction in the gills: Role of the RtxA13 toxin.</title>
        <authorList>
            <person name="Callol A."/>
            <person name="Pajuelo D."/>
            <person name="Ebbesson L."/>
            <person name="Teles M."/>
            <person name="MacKenzie S."/>
            <person name="Amaro C."/>
        </authorList>
    </citation>
    <scope>NUCLEOTIDE SEQUENCE</scope>
</reference>